<accession>A0A227KQB1</accession>
<dbReference type="GO" id="GO:0005886">
    <property type="term" value="C:plasma membrane"/>
    <property type="evidence" value="ECO:0007669"/>
    <property type="project" value="UniProtKB-SubCell"/>
</dbReference>
<evidence type="ECO:0000256" key="1">
    <source>
        <dbReference type="ARBA" id="ARBA00007613"/>
    </source>
</evidence>
<comment type="similarity">
    <text evidence="1 2">Belongs to the outer membrane factor (OMF) (TC 1.B.17) family.</text>
</comment>
<comment type="caution">
    <text evidence="4">The sequence shown here is derived from an EMBL/GenBank/DDBJ whole genome shotgun (WGS) entry which is preliminary data.</text>
</comment>
<dbReference type="InterPro" id="IPR010131">
    <property type="entry name" value="MdtP/NodT-like"/>
</dbReference>
<dbReference type="NCBIfam" id="TIGR01845">
    <property type="entry name" value="outer_NodT"/>
    <property type="match status" value="1"/>
</dbReference>
<dbReference type="Pfam" id="PF02321">
    <property type="entry name" value="OEP"/>
    <property type="match status" value="2"/>
</dbReference>
<proteinExistence type="inferred from homology"/>
<keyword evidence="2" id="KW-0472">Membrane</keyword>
<dbReference type="PANTHER" id="PTHR30203">
    <property type="entry name" value="OUTER MEMBRANE CATION EFFLUX PROTEIN"/>
    <property type="match status" value="1"/>
</dbReference>
<evidence type="ECO:0000256" key="3">
    <source>
        <dbReference type="SAM" id="Coils"/>
    </source>
</evidence>
<dbReference type="InterPro" id="IPR003423">
    <property type="entry name" value="OMP_efflux"/>
</dbReference>
<evidence type="ECO:0000313" key="5">
    <source>
        <dbReference type="Proteomes" id="UP000214610"/>
    </source>
</evidence>
<dbReference type="SUPFAM" id="SSF56954">
    <property type="entry name" value="Outer membrane efflux proteins (OEP)"/>
    <property type="match status" value="1"/>
</dbReference>
<evidence type="ECO:0000313" key="4">
    <source>
        <dbReference type="EMBL" id="OXE50343.1"/>
    </source>
</evidence>
<dbReference type="Gene3D" id="2.20.200.10">
    <property type="entry name" value="Outer membrane efflux proteins (OEP)"/>
    <property type="match status" value="1"/>
</dbReference>
<reference evidence="5" key="1">
    <citation type="submission" date="2017-05" db="EMBL/GenBank/DDBJ databases">
        <title>Improved OligoMM genomes.</title>
        <authorList>
            <person name="Garzetti D."/>
        </authorList>
    </citation>
    <scope>NUCLEOTIDE SEQUENCE [LARGE SCALE GENOMIC DNA]</scope>
    <source>
        <strain evidence="5">YL45</strain>
    </source>
</reference>
<keyword evidence="2" id="KW-0564">Palmitate</keyword>
<keyword evidence="2" id="KW-0449">Lipoprotein</keyword>
<feature type="coiled-coil region" evidence="3">
    <location>
        <begin position="470"/>
        <end position="500"/>
    </location>
</feature>
<dbReference type="PROSITE" id="PS51257">
    <property type="entry name" value="PROKAR_LIPOPROTEIN"/>
    <property type="match status" value="1"/>
</dbReference>
<keyword evidence="2" id="KW-0812">Transmembrane</keyword>
<protein>
    <submittedName>
        <fullName evidence="4">RND transporter</fullName>
    </submittedName>
</protein>
<dbReference type="PANTHER" id="PTHR30203:SF33">
    <property type="entry name" value="BLR4455 PROTEIN"/>
    <property type="match status" value="1"/>
</dbReference>
<name>A0A227KQB1_9BURK</name>
<dbReference type="Gene3D" id="1.20.1600.10">
    <property type="entry name" value="Outer membrane efflux proteins (OEP)"/>
    <property type="match status" value="1"/>
</dbReference>
<dbReference type="RefSeq" id="WP_066595668.1">
    <property type="nucleotide sequence ID" value="NZ_CAMTQL010000025.1"/>
</dbReference>
<organism evidence="4 5">
    <name type="scientific">Turicimonas muris</name>
    <dbReference type="NCBI Taxonomy" id="1796652"/>
    <lineage>
        <taxon>Bacteria</taxon>
        <taxon>Pseudomonadati</taxon>
        <taxon>Pseudomonadota</taxon>
        <taxon>Betaproteobacteria</taxon>
        <taxon>Burkholderiales</taxon>
        <taxon>Sutterellaceae</taxon>
        <taxon>Turicimonas</taxon>
    </lineage>
</organism>
<keyword evidence="3" id="KW-0175">Coiled coil</keyword>
<comment type="subcellular location">
    <subcellularLocation>
        <location evidence="2">Cell membrane</location>
        <topology evidence="2">Lipid-anchor</topology>
    </subcellularLocation>
</comment>
<keyword evidence="5" id="KW-1185">Reference proteome</keyword>
<dbReference type="EMBL" id="NHMP01000002">
    <property type="protein sequence ID" value="OXE50343.1"/>
    <property type="molecule type" value="Genomic_DNA"/>
</dbReference>
<keyword evidence="2" id="KW-1134">Transmembrane beta strand</keyword>
<dbReference type="Proteomes" id="UP000214610">
    <property type="component" value="Unassembled WGS sequence"/>
</dbReference>
<gene>
    <name evidence="4" type="ORF">ADH67_05000</name>
</gene>
<dbReference type="AlphaFoldDB" id="A0A227KQB1"/>
<sequence length="504" mass="55470">MKIRLIALMSLAGVIALSGCTVGPDYKRPTLDVPLEYRQISKEVEDNAQWLTARWWTQYQDPAIDALVSSAIKNNRTLQQTMSNVEKAAAAVTVARADLFPQLNYQGDAMRQRQSINTAMGEALQGKPFSTKEVLASASWEIDLWGKIRRKTESATATLRSMEAAHKAALSSVITSVVTTYLSILTVDEQLEVAKETANSYYQTYSLFKVRATHGNVSDMEVAQAKSQWQSAKVEIPVLQQSRVELMNSLSILTGVDVGDMPKFKRLRALKVPAIGKGIPSKLLTERPDIVEAEENLKAANADIGAARAMYFPSISLSGGLGFSSEELHDLIKSPSRVWSVGGNITGPIFHWGAVEAGVKQAEAQQKGLVAAYRLAVSQAFADVDNALSKRQKALQELKDRTGLVASLKEYKRLATAQYQEGYTGYFTVLQAEQSLLPQQLQLAQVRANTLSSIASIYQSLGGGWIDLALQEERQAIADLEREEQLKKEIQEASPEEREENSLM</sequence>
<evidence type="ECO:0000256" key="2">
    <source>
        <dbReference type="RuleBase" id="RU362097"/>
    </source>
</evidence>
<dbReference type="GO" id="GO:0015562">
    <property type="term" value="F:efflux transmembrane transporter activity"/>
    <property type="evidence" value="ECO:0007669"/>
    <property type="project" value="InterPro"/>
</dbReference>